<comment type="caution">
    <text evidence="8">The sequence shown here is derived from an EMBL/GenBank/DDBJ whole genome shotgun (WGS) entry which is preliminary data.</text>
</comment>
<dbReference type="OrthoDB" id="6089164at2759"/>
<keyword evidence="9" id="KW-1185">Reference proteome</keyword>
<feature type="domain" description="Caspase recruitment" evidence="7">
    <location>
        <begin position="108"/>
        <end position="197"/>
    </location>
</feature>
<proteinExistence type="predicted"/>
<protein>
    <recommendedName>
        <fullName evidence="7">Caspase recruitment domain-containing protein</fullName>
    </recommendedName>
</protein>
<name>A0A3S1BDQ2_ELYCH</name>
<dbReference type="InterPro" id="IPR011029">
    <property type="entry name" value="DEATH-like_dom_sf"/>
</dbReference>
<dbReference type="GO" id="GO:0005737">
    <property type="term" value="C:cytoplasm"/>
    <property type="evidence" value="ECO:0007669"/>
    <property type="project" value="UniProtKB-ARBA"/>
</dbReference>
<evidence type="ECO:0000256" key="6">
    <source>
        <dbReference type="SAM" id="MobiDB-lite"/>
    </source>
</evidence>
<evidence type="ECO:0000256" key="4">
    <source>
        <dbReference type="ARBA" id="ARBA00022843"/>
    </source>
</evidence>
<evidence type="ECO:0000313" key="9">
    <source>
        <dbReference type="Proteomes" id="UP000271974"/>
    </source>
</evidence>
<sequence length="334" mass="38355">MSNSEDFSLSSSCDVEDNLGYLITVLKSYIEERVTIQHLIPEMPCMRNVYSQIYTNRNDGKQVAEIFFKHLREIDEPGKYQQLLSALENQNYSLVVDVIKNGKISSSDDENRRLIELFIKRVAEAITPDIMAEELLQRQLIAADEAEKIRKLNKTESSLDAALYLLNRMHCRKKTWYIEFLEVLWSMSHFNLVKDIDDKFYSQMRKDSTEDSRDSSFFHDSDIEAHFDRTLLTSQTEVPSFTSQSLPHGTSSLEQSITSSAPDANISTEATGLEVSSQLEHFHTAPQQRTLMEEILAQLMNISHQITLQTDSISKVSDRVSALERKMDQVLEKL</sequence>
<dbReference type="AlphaFoldDB" id="A0A3S1BDQ2"/>
<keyword evidence="4" id="KW-0832">Ubl conjugation</keyword>
<accession>A0A3S1BDQ2</accession>
<dbReference type="Proteomes" id="UP000271974">
    <property type="component" value="Unassembled WGS sequence"/>
</dbReference>
<dbReference type="Gene3D" id="1.10.533.10">
    <property type="entry name" value="Death Domain, Fas"/>
    <property type="match status" value="2"/>
</dbReference>
<keyword evidence="3" id="KW-0399">Innate immunity</keyword>
<evidence type="ECO:0000256" key="5">
    <source>
        <dbReference type="ARBA" id="ARBA00022859"/>
    </source>
</evidence>
<gene>
    <name evidence="8" type="ORF">EGW08_011067</name>
</gene>
<dbReference type="Pfam" id="PF16739">
    <property type="entry name" value="CARD_2"/>
    <property type="match status" value="1"/>
</dbReference>
<evidence type="ECO:0000256" key="1">
    <source>
        <dbReference type="ARBA" id="ARBA00022499"/>
    </source>
</evidence>
<dbReference type="GO" id="GO:0045087">
    <property type="term" value="P:innate immune response"/>
    <property type="evidence" value="ECO:0007669"/>
    <property type="project" value="UniProtKB-KW"/>
</dbReference>
<evidence type="ECO:0000256" key="3">
    <source>
        <dbReference type="ARBA" id="ARBA00022588"/>
    </source>
</evidence>
<evidence type="ECO:0000259" key="7">
    <source>
        <dbReference type="Pfam" id="PF16739"/>
    </source>
</evidence>
<organism evidence="8 9">
    <name type="scientific">Elysia chlorotica</name>
    <name type="common">Eastern emerald elysia</name>
    <name type="synonym">Sea slug</name>
    <dbReference type="NCBI Taxonomy" id="188477"/>
    <lineage>
        <taxon>Eukaryota</taxon>
        <taxon>Metazoa</taxon>
        <taxon>Spiralia</taxon>
        <taxon>Lophotrochozoa</taxon>
        <taxon>Mollusca</taxon>
        <taxon>Gastropoda</taxon>
        <taxon>Heterobranchia</taxon>
        <taxon>Euthyneura</taxon>
        <taxon>Panpulmonata</taxon>
        <taxon>Sacoglossa</taxon>
        <taxon>Placobranchoidea</taxon>
        <taxon>Plakobranchidae</taxon>
        <taxon>Elysia</taxon>
    </lineage>
</organism>
<dbReference type="EMBL" id="RQTK01000352">
    <property type="protein sequence ID" value="RUS81159.1"/>
    <property type="molecule type" value="Genomic_DNA"/>
</dbReference>
<keyword evidence="1" id="KW-1017">Isopeptide bond</keyword>
<evidence type="ECO:0000313" key="8">
    <source>
        <dbReference type="EMBL" id="RUS81159.1"/>
    </source>
</evidence>
<keyword evidence="2" id="KW-0597">Phosphoprotein</keyword>
<reference evidence="8 9" key="1">
    <citation type="submission" date="2019-01" db="EMBL/GenBank/DDBJ databases">
        <title>A draft genome assembly of the solar-powered sea slug Elysia chlorotica.</title>
        <authorList>
            <person name="Cai H."/>
            <person name="Li Q."/>
            <person name="Fang X."/>
            <person name="Li J."/>
            <person name="Curtis N.E."/>
            <person name="Altenburger A."/>
            <person name="Shibata T."/>
            <person name="Feng M."/>
            <person name="Maeda T."/>
            <person name="Schwartz J.A."/>
            <person name="Shigenobu S."/>
            <person name="Lundholm N."/>
            <person name="Nishiyama T."/>
            <person name="Yang H."/>
            <person name="Hasebe M."/>
            <person name="Li S."/>
            <person name="Pierce S.K."/>
            <person name="Wang J."/>
        </authorList>
    </citation>
    <scope>NUCLEOTIDE SEQUENCE [LARGE SCALE GENOMIC DNA]</scope>
    <source>
        <strain evidence="8">EC2010</strain>
        <tissue evidence="8">Whole organism of an adult</tissue>
    </source>
</reference>
<keyword evidence="5" id="KW-0391">Immunity</keyword>
<feature type="region of interest" description="Disordered" evidence="6">
    <location>
        <begin position="238"/>
        <end position="260"/>
    </location>
</feature>
<dbReference type="InterPro" id="IPR031964">
    <property type="entry name" value="CARD_dom"/>
</dbReference>
<evidence type="ECO:0000256" key="2">
    <source>
        <dbReference type="ARBA" id="ARBA00022553"/>
    </source>
</evidence>